<keyword evidence="1" id="KW-1133">Transmembrane helix</keyword>
<reference evidence="2 3" key="1">
    <citation type="journal article" date="2019" name="Genome Biol. Evol.">
        <title>The Rhododendron genome and chromosomal organization provide insight into shared whole-genome duplications across the heath family (Ericaceae).</title>
        <authorList>
            <person name="Soza V.L."/>
            <person name="Lindsley D."/>
            <person name="Waalkes A."/>
            <person name="Ramage E."/>
            <person name="Patwardhan R.P."/>
            <person name="Burton J.N."/>
            <person name="Adey A."/>
            <person name="Kumar A."/>
            <person name="Qiu R."/>
            <person name="Shendure J."/>
            <person name="Hall B."/>
        </authorList>
    </citation>
    <scope>NUCLEOTIDE SEQUENCE [LARGE SCALE GENOMIC DNA]</scope>
    <source>
        <strain evidence="2">RSF 1966-606</strain>
    </source>
</reference>
<gene>
    <name evidence="2" type="ORF">C3L33_08899</name>
</gene>
<dbReference type="AlphaFoldDB" id="A0A6A4LSQ8"/>
<organism evidence="2 3">
    <name type="scientific">Rhododendron williamsianum</name>
    <dbReference type="NCBI Taxonomy" id="262921"/>
    <lineage>
        <taxon>Eukaryota</taxon>
        <taxon>Viridiplantae</taxon>
        <taxon>Streptophyta</taxon>
        <taxon>Embryophyta</taxon>
        <taxon>Tracheophyta</taxon>
        <taxon>Spermatophyta</taxon>
        <taxon>Magnoliopsida</taxon>
        <taxon>eudicotyledons</taxon>
        <taxon>Gunneridae</taxon>
        <taxon>Pentapetalae</taxon>
        <taxon>asterids</taxon>
        <taxon>Ericales</taxon>
        <taxon>Ericaceae</taxon>
        <taxon>Ericoideae</taxon>
        <taxon>Rhodoreae</taxon>
        <taxon>Rhododendron</taxon>
    </lineage>
</organism>
<keyword evidence="1" id="KW-0472">Membrane</keyword>
<evidence type="ECO:0008006" key="4">
    <source>
        <dbReference type="Google" id="ProtNLM"/>
    </source>
</evidence>
<keyword evidence="3" id="KW-1185">Reference proteome</keyword>
<feature type="transmembrane region" description="Helical" evidence="1">
    <location>
        <begin position="36"/>
        <end position="60"/>
    </location>
</feature>
<dbReference type="PANTHER" id="PTHR36060">
    <property type="entry name" value="OS02G0272400 PROTEIN"/>
    <property type="match status" value="1"/>
</dbReference>
<proteinExistence type="predicted"/>
<dbReference type="PANTHER" id="PTHR36060:SF1">
    <property type="entry name" value="OS02G0272400 PROTEIN"/>
    <property type="match status" value="1"/>
</dbReference>
<feature type="transmembrane region" description="Helical" evidence="1">
    <location>
        <begin position="165"/>
        <end position="189"/>
    </location>
</feature>
<comment type="caution">
    <text evidence="2">The sequence shown here is derived from an EMBL/GenBank/DDBJ whole genome shotgun (WGS) entry which is preliminary data.</text>
</comment>
<evidence type="ECO:0000313" key="3">
    <source>
        <dbReference type="Proteomes" id="UP000428333"/>
    </source>
</evidence>
<feature type="transmembrane region" description="Helical" evidence="1">
    <location>
        <begin position="103"/>
        <end position="125"/>
    </location>
</feature>
<feature type="transmembrane region" description="Helical" evidence="1">
    <location>
        <begin position="195"/>
        <end position="218"/>
    </location>
</feature>
<evidence type="ECO:0000256" key="1">
    <source>
        <dbReference type="SAM" id="Phobius"/>
    </source>
</evidence>
<feature type="non-terminal residue" evidence="2">
    <location>
        <position position="1"/>
    </location>
</feature>
<protein>
    <recommendedName>
        <fullName evidence="4">Transmembrane protein</fullName>
    </recommendedName>
</protein>
<dbReference type="OrthoDB" id="1870641at2759"/>
<name>A0A6A4LSQ8_9ERIC</name>
<sequence length="296" mass="33244">MGTILGDALRQAFMPKHEYETLREEDRAWLRLRKPLSVCTLSLVSLAILASTWISLSIVFPRDALDRPFCADMQRLQPLSINGSSSDLFPRAFYLTDQETVDYYWMVVFVPSALVFFVSVVYLVAGNWEIGIIVASTAPTRHWCLTVVENNYCASKRGGVRCLSILNVVFAIIFGLLALFLGSTLLTLGSSCSVPLFWCYEIASWGLVSLHGATAFFLRRKAALVLDESNFAGQNIGLEMLEANPLEVTPDVQRRVSEGFKSWMGSSYLSSDEEEEQTDNYQEAHLIRTNSNRQRV</sequence>
<evidence type="ECO:0000313" key="2">
    <source>
        <dbReference type="EMBL" id="KAE9459194.1"/>
    </source>
</evidence>
<keyword evidence="1" id="KW-0812">Transmembrane</keyword>
<accession>A0A6A4LSQ8</accession>
<dbReference type="Proteomes" id="UP000428333">
    <property type="component" value="Linkage Group LG05"/>
</dbReference>
<dbReference type="EMBL" id="QEFC01001186">
    <property type="protein sequence ID" value="KAE9459194.1"/>
    <property type="molecule type" value="Genomic_DNA"/>
</dbReference>